<dbReference type="Proteomes" id="UP000002402">
    <property type="component" value="Chromosome"/>
</dbReference>
<sequence>MMRPTRTGYPDARCARSMSGAHDPCSSWQEQVGRAVHGEHAGAPLQRGGDAMDTTYRVARLPARLRAFALPDTSTPPEGYVEAGDYLVLEEKARYPTPDTDYSRLVVPQLGVLGMWVCTRWRTQRYATLASRERAPAMARLSFDDERLAVPEERLTTLLGAFLDYRYDGSRAYYPWALPGVRVQLAPPRLNNCCTFVEALLVKAFSEVHGAAFSWDARRHRQMMIASTQDYFSPVTAAVESGMALPAPSADVPPHPWTLIQGWRSQWGSGHTFLAVDHHPETDKVLVLESNAAFGLDGVGYRGLGNLRDVGLQPPAQWWTRSEVWTWRRICSTYPFRRQAWLKVTDPEVEGAVPQ</sequence>
<accession>Q1DB58</accession>
<dbReference type="EnsemblBacteria" id="ABF90504">
    <property type="protein sequence ID" value="ABF90504"/>
    <property type="gene ID" value="MXAN_1869"/>
</dbReference>
<organism evidence="1 2">
    <name type="scientific">Myxococcus xanthus (strain DK1622)</name>
    <dbReference type="NCBI Taxonomy" id="246197"/>
    <lineage>
        <taxon>Bacteria</taxon>
        <taxon>Pseudomonadati</taxon>
        <taxon>Myxococcota</taxon>
        <taxon>Myxococcia</taxon>
        <taxon>Myxococcales</taxon>
        <taxon>Cystobacterineae</taxon>
        <taxon>Myxococcaceae</taxon>
        <taxon>Myxococcus</taxon>
    </lineage>
</organism>
<dbReference type="AlphaFoldDB" id="Q1DB58"/>
<dbReference type="KEGG" id="mxa:MXAN_1869"/>
<gene>
    <name evidence="1" type="ordered locus">MXAN_1869</name>
</gene>
<proteinExistence type="predicted"/>
<keyword evidence="2" id="KW-1185">Reference proteome</keyword>
<name>Q1DB58_MYXXD</name>
<evidence type="ECO:0000313" key="1">
    <source>
        <dbReference type="EMBL" id="ABF90504.1"/>
    </source>
</evidence>
<protein>
    <submittedName>
        <fullName evidence="1">Uncharacterized protein</fullName>
    </submittedName>
</protein>
<dbReference type="HOGENOM" id="CLU_943052_0_0_7"/>
<dbReference type="EMBL" id="CP000113">
    <property type="protein sequence ID" value="ABF90504.1"/>
    <property type="molecule type" value="Genomic_DNA"/>
</dbReference>
<evidence type="ECO:0000313" key="2">
    <source>
        <dbReference type="Proteomes" id="UP000002402"/>
    </source>
</evidence>
<reference evidence="1 2" key="1">
    <citation type="journal article" date="2006" name="Proc. Natl. Acad. Sci. U.S.A.">
        <title>Evolution of sensory complexity recorded in a myxobacterial genome.</title>
        <authorList>
            <person name="Goldman B.S."/>
            <person name="Nierman W.C."/>
            <person name="Kaiser D."/>
            <person name="Slater S.C."/>
            <person name="Durkin A.S."/>
            <person name="Eisen J.A."/>
            <person name="Ronning C.M."/>
            <person name="Barbazuk W.B."/>
            <person name="Blanchard M."/>
            <person name="Field C."/>
            <person name="Halling C."/>
            <person name="Hinkle G."/>
            <person name="Iartchuk O."/>
            <person name="Kim H.S."/>
            <person name="Mackenzie C."/>
            <person name="Madupu R."/>
            <person name="Miller N."/>
            <person name="Shvartsbeyn A."/>
            <person name="Sullivan S.A."/>
            <person name="Vaudin M."/>
            <person name="Wiegand R."/>
            <person name="Kaplan H.B."/>
        </authorList>
    </citation>
    <scope>NUCLEOTIDE SEQUENCE [LARGE SCALE GENOMIC DNA]</scope>
    <source>
        <strain evidence="2">DK1622</strain>
    </source>
</reference>